<gene>
    <name evidence="2" type="ORF">IV02_16555</name>
</gene>
<dbReference type="InterPro" id="IPR003018">
    <property type="entry name" value="GAF"/>
</dbReference>
<dbReference type="Proteomes" id="UP000028643">
    <property type="component" value="Unassembled WGS sequence"/>
</dbReference>
<dbReference type="GO" id="GO:0071111">
    <property type="term" value="F:cyclic-guanylate-specific phosphodiesterase activity"/>
    <property type="evidence" value="ECO:0007669"/>
    <property type="project" value="InterPro"/>
</dbReference>
<organism evidence="2 3">
    <name type="scientific">Pseudomonas syringae</name>
    <dbReference type="NCBI Taxonomy" id="317"/>
    <lineage>
        <taxon>Bacteria</taxon>
        <taxon>Pseudomonadati</taxon>
        <taxon>Pseudomonadota</taxon>
        <taxon>Gammaproteobacteria</taxon>
        <taxon>Pseudomonadales</taxon>
        <taxon>Pseudomonadaceae</taxon>
        <taxon>Pseudomonas</taxon>
    </lineage>
</organism>
<reference evidence="2 3" key="1">
    <citation type="submission" date="2014-07" db="EMBL/GenBank/DDBJ databases">
        <title>Draft Genome Sequences of Environmental Pseudomonas syringae strains.</title>
        <authorList>
            <person name="Baltrus D.A."/>
            <person name="Berge O."/>
            <person name="Morris C."/>
        </authorList>
    </citation>
    <scope>NUCLEOTIDE SEQUENCE [LARGE SCALE GENOMIC DNA]</scope>
    <source>
        <strain evidence="2 3">CEB003</strain>
    </source>
</reference>
<dbReference type="SMART" id="SM00065">
    <property type="entry name" value="GAF"/>
    <property type="match status" value="1"/>
</dbReference>
<dbReference type="Gene3D" id="3.20.20.450">
    <property type="entry name" value="EAL domain"/>
    <property type="match status" value="1"/>
</dbReference>
<dbReference type="Pfam" id="PF01590">
    <property type="entry name" value="GAF"/>
    <property type="match status" value="1"/>
</dbReference>
<evidence type="ECO:0000313" key="2">
    <source>
        <dbReference type="EMBL" id="KFE50499.1"/>
    </source>
</evidence>
<dbReference type="PANTHER" id="PTHR33121:SF19">
    <property type="entry name" value="CYCLIC DI-GMP PHOSPHODIESTERASE PA2567"/>
    <property type="match status" value="1"/>
</dbReference>
<dbReference type="CDD" id="cd01948">
    <property type="entry name" value="EAL"/>
    <property type="match status" value="1"/>
</dbReference>
<dbReference type="AlphaFoldDB" id="A0A085V4Y6"/>
<dbReference type="PANTHER" id="PTHR33121">
    <property type="entry name" value="CYCLIC DI-GMP PHOSPHODIESTERASE PDEF"/>
    <property type="match status" value="1"/>
</dbReference>
<dbReference type="Gene3D" id="3.30.450.40">
    <property type="match status" value="1"/>
</dbReference>
<dbReference type="Gene3D" id="3.30.70.270">
    <property type="match status" value="1"/>
</dbReference>
<sequence length="589" mass="65701">MHQTLQAEHQRLAAVRAVQWLETANNENFDRICRLAAAYFDVPTVLVSLVEADRQWFAARVGFVQSETPIIQSFCAHTARQQGVMQVIDACEDTRFADNDLVTAQDGIRFYAGAPLLTRDGHALGSLCIIDKSPHQLSHIEIRVLEDLAEMVISQIEQRQMILTRNPFSGLPNLRQFLTDHQEPWLNPVFPGRLLALVEIVDSQYETELAPLNDMTSLQTRAQDIAGRLEQVLLSSVSVYHVSERHCCLLLPTNHTDKTELIQTLSTLICEPCAEDSISTLPATRLGIASCEDGSQSMGELLRKARHAVEAASRDGIDWAVWDENENCASRRALALSQDVVAALANGDIYLMFQPRFRLDDGRQVSAEALLRWNHSTLGPVSPAEFIPLIERSGQISTVTRWVIDHALAAAAEWEDKESKVSLNLSALDFQSMDIATALRDSCERHRIAPHRVEVEITEGEWIRASTTVLGQLSDIRALGVDVAIDDFGTGYSNFAYLHEIPANVIKLDKSIITDLENKPRNRIIAQSIFKLAHELGYRTVAEGIETFQCMDLVRSFGCHEAQGFFFCRPLSGEQIKGLTVGSHLKLRA</sequence>
<dbReference type="InterPro" id="IPR035919">
    <property type="entry name" value="EAL_sf"/>
</dbReference>
<dbReference type="InterPro" id="IPR029016">
    <property type="entry name" value="GAF-like_dom_sf"/>
</dbReference>
<dbReference type="SUPFAM" id="SSF55781">
    <property type="entry name" value="GAF domain-like"/>
    <property type="match status" value="1"/>
</dbReference>
<dbReference type="EMBL" id="JPQT01000109">
    <property type="protein sequence ID" value="KFE50499.1"/>
    <property type="molecule type" value="Genomic_DNA"/>
</dbReference>
<name>A0A085V4Y6_PSESX</name>
<dbReference type="SUPFAM" id="SSF141868">
    <property type="entry name" value="EAL domain-like"/>
    <property type="match status" value="1"/>
</dbReference>
<dbReference type="PROSITE" id="PS50883">
    <property type="entry name" value="EAL"/>
    <property type="match status" value="1"/>
</dbReference>
<accession>A0A085V4Y6</accession>
<proteinExistence type="predicted"/>
<dbReference type="InterPro" id="IPR050706">
    <property type="entry name" value="Cyclic-di-GMP_PDE-like"/>
</dbReference>
<feature type="domain" description="EAL" evidence="1">
    <location>
        <begin position="333"/>
        <end position="584"/>
    </location>
</feature>
<protein>
    <submittedName>
        <fullName evidence="2">Diguanylate cyclase</fullName>
    </submittedName>
</protein>
<dbReference type="Pfam" id="PF00563">
    <property type="entry name" value="EAL"/>
    <property type="match status" value="1"/>
</dbReference>
<comment type="caution">
    <text evidence="2">The sequence shown here is derived from an EMBL/GenBank/DDBJ whole genome shotgun (WGS) entry which is preliminary data.</text>
</comment>
<evidence type="ECO:0000313" key="3">
    <source>
        <dbReference type="Proteomes" id="UP000028643"/>
    </source>
</evidence>
<dbReference type="InterPro" id="IPR001633">
    <property type="entry name" value="EAL_dom"/>
</dbReference>
<dbReference type="SMART" id="SM00052">
    <property type="entry name" value="EAL"/>
    <property type="match status" value="1"/>
</dbReference>
<dbReference type="PATRIC" id="fig|317.174.peg.3384"/>
<dbReference type="InterPro" id="IPR043128">
    <property type="entry name" value="Rev_trsase/Diguanyl_cyclase"/>
</dbReference>
<dbReference type="RefSeq" id="WP_020294096.1">
    <property type="nucleotide sequence ID" value="NZ_JPQT01000109.1"/>
</dbReference>
<evidence type="ECO:0000259" key="1">
    <source>
        <dbReference type="PROSITE" id="PS50883"/>
    </source>
</evidence>